<dbReference type="EMBL" id="BLAL01000006">
    <property type="protein sequence ID" value="GES73533.1"/>
    <property type="molecule type" value="Genomic_DNA"/>
</dbReference>
<organism evidence="1 2">
    <name type="scientific">Rhizophagus clarus</name>
    <dbReference type="NCBI Taxonomy" id="94130"/>
    <lineage>
        <taxon>Eukaryota</taxon>
        <taxon>Fungi</taxon>
        <taxon>Fungi incertae sedis</taxon>
        <taxon>Mucoromycota</taxon>
        <taxon>Glomeromycotina</taxon>
        <taxon>Glomeromycetes</taxon>
        <taxon>Glomerales</taxon>
        <taxon>Glomeraceae</taxon>
        <taxon>Rhizophagus</taxon>
    </lineage>
</organism>
<sequence length="76" mass="9145">MDERFSKELHLFYEMEEDSVFVGKVFGVVTDAFKLPMAIYDKVTKLKEFRVYWMRHKTDSTLADIVKEREIKRQGH</sequence>
<proteinExistence type="predicted"/>
<comment type="caution">
    <text evidence="1">The sequence shown here is derived from an EMBL/GenBank/DDBJ whole genome shotgun (WGS) entry which is preliminary data.</text>
</comment>
<dbReference type="AlphaFoldDB" id="A0A8H3QBD7"/>
<protein>
    <submittedName>
        <fullName evidence="1">Uncharacterized protein</fullName>
    </submittedName>
</protein>
<name>A0A8H3QBD7_9GLOM</name>
<evidence type="ECO:0000313" key="2">
    <source>
        <dbReference type="Proteomes" id="UP000615446"/>
    </source>
</evidence>
<evidence type="ECO:0000313" key="1">
    <source>
        <dbReference type="EMBL" id="GES73533.1"/>
    </source>
</evidence>
<dbReference type="Proteomes" id="UP000615446">
    <property type="component" value="Unassembled WGS sequence"/>
</dbReference>
<reference evidence="1" key="1">
    <citation type="submission" date="2019-10" db="EMBL/GenBank/DDBJ databases">
        <title>Conservation and host-specific expression of non-tandemly repeated heterogenous ribosome RNA gene in arbuscular mycorrhizal fungi.</title>
        <authorList>
            <person name="Maeda T."/>
            <person name="Kobayashi Y."/>
            <person name="Nakagawa T."/>
            <person name="Ezawa T."/>
            <person name="Yamaguchi K."/>
            <person name="Bino T."/>
            <person name="Nishimoto Y."/>
            <person name="Shigenobu S."/>
            <person name="Kawaguchi M."/>
        </authorList>
    </citation>
    <scope>NUCLEOTIDE SEQUENCE</scope>
    <source>
        <strain evidence="1">HR1</strain>
    </source>
</reference>
<accession>A0A8H3QBD7</accession>
<gene>
    <name evidence="1" type="ORF">RCL2_000106300</name>
</gene>